<keyword evidence="1" id="KW-1133">Transmembrane helix</keyword>
<reference evidence="2 3" key="1">
    <citation type="journal article" date="2015" name="Stand. Genomic Sci.">
        <title>High quality draft genome sequence of the moderately halophilic bacterium Pontibacillus yanchengensis Y32(T) and comparison among Pontibacillus genomes.</title>
        <authorList>
            <person name="Huang J."/>
            <person name="Qiao Z.X."/>
            <person name="Tang J.W."/>
            <person name="Wang G."/>
        </authorList>
    </citation>
    <scope>NUCLEOTIDE SEQUENCE [LARGE SCALE GENOMIC DNA]</scope>
    <source>
        <strain evidence="2 3">Y32</strain>
    </source>
</reference>
<accession>A0A0A2TAD5</accession>
<dbReference type="AlphaFoldDB" id="A0A0A2TAD5"/>
<dbReference type="RefSeq" id="WP_036824028.1">
    <property type="nucleotide sequence ID" value="NZ_AVBF01000087.1"/>
</dbReference>
<organism evidence="2 3">
    <name type="scientific">Pontibacillus yanchengensis Y32</name>
    <dbReference type="NCBI Taxonomy" id="1385514"/>
    <lineage>
        <taxon>Bacteria</taxon>
        <taxon>Bacillati</taxon>
        <taxon>Bacillota</taxon>
        <taxon>Bacilli</taxon>
        <taxon>Bacillales</taxon>
        <taxon>Bacillaceae</taxon>
        <taxon>Pontibacillus</taxon>
    </lineage>
</organism>
<sequence length="81" mass="9333">MREKKIRTLSLICFIVCLLIWVPNLFFQIASPLWLLTFLLAPVGIALGVVVKNYWLIAVNTLMLFSFFIFMALGYFVNSKT</sequence>
<keyword evidence="1" id="KW-0472">Membrane</keyword>
<name>A0A0A2TAD5_9BACI</name>
<evidence type="ECO:0000256" key="1">
    <source>
        <dbReference type="SAM" id="Phobius"/>
    </source>
</evidence>
<feature type="transmembrane region" description="Helical" evidence="1">
    <location>
        <begin position="6"/>
        <end position="26"/>
    </location>
</feature>
<dbReference type="eggNOG" id="ENOG5033APM">
    <property type="taxonomic scope" value="Bacteria"/>
</dbReference>
<dbReference type="OrthoDB" id="2934861at2"/>
<feature type="transmembrane region" description="Helical" evidence="1">
    <location>
        <begin position="33"/>
        <end position="51"/>
    </location>
</feature>
<proteinExistence type="predicted"/>
<keyword evidence="3" id="KW-1185">Reference proteome</keyword>
<dbReference type="EMBL" id="AVBF01000087">
    <property type="protein sequence ID" value="KGP71051.1"/>
    <property type="molecule type" value="Genomic_DNA"/>
</dbReference>
<feature type="transmembrane region" description="Helical" evidence="1">
    <location>
        <begin position="57"/>
        <end position="77"/>
    </location>
</feature>
<evidence type="ECO:0000313" key="3">
    <source>
        <dbReference type="Proteomes" id="UP000030147"/>
    </source>
</evidence>
<evidence type="ECO:0000313" key="2">
    <source>
        <dbReference type="EMBL" id="KGP71051.1"/>
    </source>
</evidence>
<protein>
    <submittedName>
        <fullName evidence="2">Uncharacterized protein</fullName>
    </submittedName>
</protein>
<comment type="caution">
    <text evidence="2">The sequence shown here is derived from an EMBL/GenBank/DDBJ whole genome shotgun (WGS) entry which is preliminary data.</text>
</comment>
<dbReference type="Proteomes" id="UP000030147">
    <property type="component" value="Unassembled WGS sequence"/>
</dbReference>
<keyword evidence="1" id="KW-0812">Transmembrane</keyword>
<gene>
    <name evidence="2" type="ORF">N782_01735</name>
</gene>